<name>A0A9N9E4M6_9GLOM</name>
<keyword evidence="1" id="KW-0175">Coiled coil</keyword>
<comment type="caution">
    <text evidence="2">The sequence shown here is derived from an EMBL/GenBank/DDBJ whole genome shotgun (WGS) entry which is preliminary data.</text>
</comment>
<gene>
    <name evidence="2" type="ORF">POCULU_LOCUS10524</name>
</gene>
<dbReference type="EMBL" id="CAJVPJ010005554">
    <property type="protein sequence ID" value="CAG8662383.1"/>
    <property type="molecule type" value="Genomic_DNA"/>
</dbReference>
<keyword evidence="3" id="KW-1185">Reference proteome</keyword>
<organism evidence="2 3">
    <name type="scientific">Paraglomus occultum</name>
    <dbReference type="NCBI Taxonomy" id="144539"/>
    <lineage>
        <taxon>Eukaryota</taxon>
        <taxon>Fungi</taxon>
        <taxon>Fungi incertae sedis</taxon>
        <taxon>Mucoromycota</taxon>
        <taxon>Glomeromycotina</taxon>
        <taxon>Glomeromycetes</taxon>
        <taxon>Paraglomerales</taxon>
        <taxon>Paraglomeraceae</taxon>
        <taxon>Paraglomus</taxon>
    </lineage>
</organism>
<evidence type="ECO:0000313" key="2">
    <source>
        <dbReference type="EMBL" id="CAG8662383.1"/>
    </source>
</evidence>
<protein>
    <submittedName>
        <fullName evidence="2">10451_t:CDS:1</fullName>
    </submittedName>
</protein>
<feature type="non-terminal residue" evidence="2">
    <location>
        <position position="1"/>
    </location>
</feature>
<feature type="coiled-coil region" evidence="1">
    <location>
        <begin position="55"/>
        <end position="89"/>
    </location>
</feature>
<evidence type="ECO:0000256" key="1">
    <source>
        <dbReference type="SAM" id="Coils"/>
    </source>
</evidence>
<proteinExistence type="predicted"/>
<feature type="non-terminal residue" evidence="2">
    <location>
        <position position="284"/>
    </location>
</feature>
<dbReference type="Proteomes" id="UP000789572">
    <property type="component" value="Unassembled WGS sequence"/>
</dbReference>
<reference evidence="2" key="1">
    <citation type="submission" date="2021-06" db="EMBL/GenBank/DDBJ databases">
        <authorList>
            <person name="Kallberg Y."/>
            <person name="Tangrot J."/>
            <person name="Rosling A."/>
        </authorList>
    </citation>
    <scope>NUCLEOTIDE SEQUENCE</scope>
    <source>
        <strain evidence="2">IA702</strain>
    </source>
</reference>
<evidence type="ECO:0000313" key="3">
    <source>
        <dbReference type="Proteomes" id="UP000789572"/>
    </source>
</evidence>
<sequence>SSEKNIDPEDEQLKIALALSLTITEEDNSLPKDMAADKGNEITTKIIDDLSKQNKGSINKEMAELKSQLVEEKTKNAILSQELEDLKKETKQKGLEEKIHNYFTKELREDGLLSYQEEKLSLVKRILKENQENNIENTSFPPYCPTKLQGLLQEENQQKVLDAVNNGFNLFLDPGSFLILDEYLMPSGSIGYGNVENFAEIFQAIKGYISNHRHEFKLGDNSSEENVCDGYLEGQEESGRGRNQGVHGVCRTRKIMKGNFFIHPAALTGAQYEELKQLIPGACK</sequence>
<accession>A0A9N9E4M6</accession>
<dbReference type="AlphaFoldDB" id="A0A9N9E4M6"/>